<dbReference type="EC" id="4.2.1.75" evidence="3 9"/>
<dbReference type="InterPro" id="IPR039793">
    <property type="entry name" value="UROS/Hem4"/>
</dbReference>
<dbReference type="SUPFAM" id="SSF69618">
    <property type="entry name" value="HemD-like"/>
    <property type="match status" value="1"/>
</dbReference>
<feature type="domain" description="Tetrapyrrole biosynthesis uroporphyrinogen III synthase" evidence="11">
    <location>
        <begin position="39"/>
        <end position="261"/>
    </location>
</feature>
<comment type="pathway">
    <text evidence="1 9">Porphyrin-containing compound metabolism; protoporphyrin-IX biosynthesis; coproporphyrinogen-III from 5-aminolevulinate: step 3/4.</text>
</comment>
<dbReference type="PANTHER" id="PTHR38042:SF1">
    <property type="entry name" value="UROPORPHYRINOGEN-III SYNTHASE, CHLOROPLASTIC"/>
    <property type="match status" value="1"/>
</dbReference>
<evidence type="ECO:0000256" key="2">
    <source>
        <dbReference type="ARBA" id="ARBA00008133"/>
    </source>
</evidence>
<dbReference type="InterPro" id="IPR036108">
    <property type="entry name" value="4pyrrol_syn_uPrphyn_synt_sf"/>
</dbReference>
<dbReference type="UniPathway" id="UPA00251">
    <property type="reaction ID" value="UER00320"/>
</dbReference>
<proteinExistence type="inferred from homology"/>
<evidence type="ECO:0000256" key="8">
    <source>
        <dbReference type="ARBA" id="ARBA00048617"/>
    </source>
</evidence>
<dbReference type="Proteomes" id="UP000274391">
    <property type="component" value="Unassembled WGS sequence"/>
</dbReference>
<dbReference type="InterPro" id="IPR003754">
    <property type="entry name" value="4pyrrol_synth_uPrphyn_synth"/>
</dbReference>
<dbReference type="Pfam" id="PF02602">
    <property type="entry name" value="HEM4"/>
    <property type="match status" value="1"/>
</dbReference>
<dbReference type="Gene3D" id="3.40.50.10090">
    <property type="match status" value="2"/>
</dbReference>
<accession>A0A3P3VVE4</accession>
<dbReference type="GO" id="GO:0004852">
    <property type="term" value="F:uroporphyrinogen-III synthase activity"/>
    <property type="evidence" value="ECO:0007669"/>
    <property type="project" value="UniProtKB-UniRule"/>
</dbReference>
<evidence type="ECO:0000259" key="11">
    <source>
        <dbReference type="Pfam" id="PF02602"/>
    </source>
</evidence>
<gene>
    <name evidence="12" type="ORF">EG850_10455</name>
</gene>
<reference evidence="12 13" key="1">
    <citation type="submission" date="2018-11" db="EMBL/GenBank/DDBJ databases">
        <title>YIM 102482-1 draft genome.</title>
        <authorList>
            <person name="Li G."/>
            <person name="Jiang Y."/>
        </authorList>
    </citation>
    <scope>NUCLEOTIDE SEQUENCE [LARGE SCALE GENOMIC DNA]</scope>
    <source>
        <strain evidence="12 13">YIM 102482-1</strain>
    </source>
</reference>
<keyword evidence="13" id="KW-1185">Reference proteome</keyword>
<protein>
    <recommendedName>
        <fullName evidence="7 9">Uroporphyrinogen-III synthase</fullName>
        <ecNumber evidence="3 9">4.2.1.75</ecNumber>
    </recommendedName>
</protein>
<evidence type="ECO:0000256" key="4">
    <source>
        <dbReference type="ARBA" id="ARBA00023239"/>
    </source>
</evidence>
<sequence>MTFVSSPPPEFEAVPSPTQPLRGLKVLVPRGGTFGMNVADAVRARGAFPITAPLINFASPSPLDAPKLSAAIARLESGAYQWVAVTSQTAVDVMHSMQVTVPDGTLIAAAGETTAQALMTAGYRVDFVPTHDNSAKGLLVEWPEAKRRAPKISVLWLHSEHSMPVLARGLARRGHAVDSVIAYRSLGVPAAESIQYDIRNSRIRAVLVTSGSVAEQLVKQFEHIPDDIMLGAIGPRTAKDARALGLRIDVVARQRSVASLLDGLEWLVAGEPMPETAAIDLPTLIAMQTIAAVRDEDVPAADEPRRTSGAIPLPDSESTQ</sequence>
<comment type="caution">
    <text evidence="12">The sequence shown here is derived from an EMBL/GenBank/DDBJ whole genome shotgun (WGS) entry which is preliminary data.</text>
</comment>
<dbReference type="GO" id="GO:0006782">
    <property type="term" value="P:protoporphyrinogen IX biosynthetic process"/>
    <property type="evidence" value="ECO:0007669"/>
    <property type="project" value="UniProtKB-UniRule"/>
</dbReference>
<comment type="similarity">
    <text evidence="2 9">Belongs to the uroporphyrinogen-III synthase family.</text>
</comment>
<evidence type="ECO:0000256" key="10">
    <source>
        <dbReference type="SAM" id="MobiDB-lite"/>
    </source>
</evidence>
<name>A0A3P3VVE4_9MICO</name>
<dbReference type="AlphaFoldDB" id="A0A3P3VVE4"/>
<keyword evidence="4 9" id="KW-0456">Lyase</keyword>
<evidence type="ECO:0000313" key="13">
    <source>
        <dbReference type="Proteomes" id="UP000274391"/>
    </source>
</evidence>
<dbReference type="CDD" id="cd06578">
    <property type="entry name" value="HemD"/>
    <property type="match status" value="1"/>
</dbReference>
<organism evidence="12 13">
    <name type="scientific">Gulosibacter macacae</name>
    <dbReference type="NCBI Taxonomy" id="2488791"/>
    <lineage>
        <taxon>Bacteria</taxon>
        <taxon>Bacillati</taxon>
        <taxon>Actinomycetota</taxon>
        <taxon>Actinomycetes</taxon>
        <taxon>Micrococcales</taxon>
        <taxon>Microbacteriaceae</taxon>
        <taxon>Gulosibacter</taxon>
    </lineage>
</organism>
<evidence type="ECO:0000256" key="1">
    <source>
        <dbReference type="ARBA" id="ARBA00004772"/>
    </source>
</evidence>
<feature type="compositionally biased region" description="Basic and acidic residues" evidence="10">
    <location>
        <begin position="296"/>
        <end position="306"/>
    </location>
</feature>
<dbReference type="EMBL" id="RQVS01000013">
    <property type="protein sequence ID" value="RRJ85958.1"/>
    <property type="molecule type" value="Genomic_DNA"/>
</dbReference>
<evidence type="ECO:0000256" key="7">
    <source>
        <dbReference type="ARBA" id="ARBA00040167"/>
    </source>
</evidence>
<evidence type="ECO:0000256" key="6">
    <source>
        <dbReference type="ARBA" id="ARBA00037589"/>
    </source>
</evidence>
<dbReference type="RefSeq" id="WP_124973231.1">
    <property type="nucleotide sequence ID" value="NZ_RQVS01000013.1"/>
</dbReference>
<evidence type="ECO:0000256" key="5">
    <source>
        <dbReference type="ARBA" id="ARBA00023244"/>
    </source>
</evidence>
<evidence type="ECO:0000256" key="3">
    <source>
        <dbReference type="ARBA" id="ARBA00013109"/>
    </source>
</evidence>
<dbReference type="OrthoDB" id="9815856at2"/>
<feature type="region of interest" description="Disordered" evidence="10">
    <location>
        <begin position="296"/>
        <end position="320"/>
    </location>
</feature>
<evidence type="ECO:0000256" key="9">
    <source>
        <dbReference type="RuleBase" id="RU366031"/>
    </source>
</evidence>
<dbReference type="GO" id="GO:0006780">
    <property type="term" value="P:uroporphyrinogen III biosynthetic process"/>
    <property type="evidence" value="ECO:0007669"/>
    <property type="project" value="UniProtKB-UniRule"/>
</dbReference>
<evidence type="ECO:0000313" key="12">
    <source>
        <dbReference type="EMBL" id="RRJ85958.1"/>
    </source>
</evidence>
<keyword evidence="5 9" id="KW-0627">Porphyrin biosynthesis</keyword>
<dbReference type="PANTHER" id="PTHR38042">
    <property type="entry name" value="UROPORPHYRINOGEN-III SYNTHASE, CHLOROPLASTIC"/>
    <property type="match status" value="1"/>
</dbReference>
<comment type="function">
    <text evidence="6 9">Catalyzes cyclization of the linear tetrapyrrole, hydroxymethylbilane, to the macrocyclic uroporphyrinogen III.</text>
</comment>
<comment type="catalytic activity">
    <reaction evidence="8 9">
        <text>hydroxymethylbilane = uroporphyrinogen III + H2O</text>
        <dbReference type="Rhea" id="RHEA:18965"/>
        <dbReference type="ChEBI" id="CHEBI:15377"/>
        <dbReference type="ChEBI" id="CHEBI:57308"/>
        <dbReference type="ChEBI" id="CHEBI:57845"/>
        <dbReference type="EC" id="4.2.1.75"/>
    </reaction>
</comment>